<dbReference type="CDD" id="cd04867">
    <property type="entry name" value="TGS_YchF_OLA1"/>
    <property type="match status" value="1"/>
</dbReference>
<dbReference type="CDD" id="cd01900">
    <property type="entry name" value="YchF"/>
    <property type="match status" value="1"/>
</dbReference>
<comment type="cofactor">
    <cofactor evidence="1">
        <name>Mg(2+)</name>
        <dbReference type="ChEBI" id="CHEBI:18420"/>
    </cofactor>
</comment>
<name>U6M593_EIMMA</name>
<dbReference type="InterPro" id="IPR041706">
    <property type="entry name" value="YchF_N"/>
</dbReference>
<dbReference type="Gene3D" id="3.40.50.300">
    <property type="entry name" value="P-loop containing nucleotide triphosphate hydrolases"/>
    <property type="match status" value="1"/>
</dbReference>
<gene>
    <name evidence="7" type="ORF">EMWEY_00004130</name>
</gene>
<evidence type="ECO:0000256" key="4">
    <source>
        <dbReference type="ARBA" id="ARBA00022840"/>
    </source>
</evidence>
<dbReference type="InterPro" id="IPR006073">
    <property type="entry name" value="GTP-bd"/>
</dbReference>
<dbReference type="GO" id="GO:0005524">
    <property type="term" value="F:ATP binding"/>
    <property type="evidence" value="ECO:0007669"/>
    <property type="project" value="UniProtKB-KW"/>
</dbReference>
<dbReference type="OMA" id="VLRCFDN"/>
<evidence type="ECO:0000256" key="1">
    <source>
        <dbReference type="ARBA" id="ARBA00001946"/>
    </source>
</evidence>
<reference evidence="7" key="2">
    <citation type="submission" date="2013-10" db="EMBL/GenBank/DDBJ databases">
        <authorList>
            <person name="Aslett M."/>
        </authorList>
    </citation>
    <scope>NUCLEOTIDE SEQUENCE [LARGE SCALE GENOMIC DNA]</scope>
    <source>
        <strain evidence="7">Weybridge</strain>
    </source>
</reference>
<dbReference type="InterPro" id="IPR023192">
    <property type="entry name" value="TGS-like_dom_sf"/>
</dbReference>
<dbReference type="OrthoDB" id="424823at2759"/>
<dbReference type="InterPro" id="IPR012676">
    <property type="entry name" value="TGS-like"/>
</dbReference>
<organism evidence="7 8">
    <name type="scientific">Eimeria maxima</name>
    <name type="common">Coccidian parasite</name>
    <dbReference type="NCBI Taxonomy" id="5804"/>
    <lineage>
        <taxon>Eukaryota</taxon>
        <taxon>Sar</taxon>
        <taxon>Alveolata</taxon>
        <taxon>Apicomplexa</taxon>
        <taxon>Conoidasida</taxon>
        <taxon>Coccidia</taxon>
        <taxon>Eucoccidiorida</taxon>
        <taxon>Eimeriorina</taxon>
        <taxon>Eimeriidae</taxon>
        <taxon>Eimeria</taxon>
    </lineage>
</organism>
<dbReference type="SUPFAM" id="SSF81271">
    <property type="entry name" value="TGS-like"/>
    <property type="match status" value="1"/>
</dbReference>
<keyword evidence="8" id="KW-1185">Reference proteome</keyword>
<dbReference type="PANTHER" id="PTHR23305:SF11">
    <property type="entry name" value="OBG-LIKE ATPASE 1"/>
    <property type="match status" value="1"/>
</dbReference>
<feature type="domain" description="OBG-type G" evidence="6">
    <location>
        <begin position="121"/>
        <end position="311"/>
    </location>
</feature>
<evidence type="ECO:0000313" key="8">
    <source>
        <dbReference type="Proteomes" id="UP000030763"/>
    </source>
</evidence>
<dbReference type="InterPro" id="IPR012675">
    <property type="entry name" value="Beta-grasp_dom_sf"/>
</dbReference>
<dbReference type="InterPro" id="IPR027417">
    <property type="entry name" value="P-loop_NTPase"/>
</dbReference>
<dbReference type="GeneID" id="25334399"/>
<reference evidence="7" key="1">
    <citation type="submission" date="2013-10" db="EMBL/GenBank/DDBJ databases">
        <title>Genomic analysis of the causative agents of coccidiosis in chickens.</title>
        <authorList>
            <person name="Reid A.J."/>
            <person name="Blake D."/>
            <person name="Billington K."/>
            <person name="Browne H."/>
            <person name="Dunn M."/>
            <person name="Hung S."/>
            <person name="Kawahara F."/>
            <person name="Miranda-Saavedra D."/>
            <person name="Mourier T."/>
            <person name="Nagra H."/>
            <person name="Otto T.D."/>
            <person name="Rawlings N."/>
            <person name="Sanchez A."/>
            <person name="Sanders M."/>
            <person name="Subramaniam C."/>
            <person name="Tay Y."/>
            <person name="Dear P."/>
            <person name="Doerig C."/>
            <person name="Gruber A."/>
            <person name="Parkinson J."/>
            <person name="Shirley M."/>
            <person name="Wan K.L."/>
            <person name="Berriman M."/>
            <person name="Tomley F."/>
            <person name="Pain A."/>
        </authorList>
    </citation>
    <scope>NUCLEOTIDE SEQUENCE [LARGE SCALE GENOMIC DNA]</scope>
    <source>
        <strain evidence="7">Weybridge</strain>
    </source>
</reference>
<dbReference type="PROSITE" id="PS51710">
    <property type="entry name" value="G_OBG"/>
    <property type="match status" value="1"/>
</dbReference>
<evidence type="ECO:0000256" key="2">
    <source>
        <dbReference type="ARBA" id="ARBA00022723"/>
    </source>
</evidence>
<dbReference type="AlphaFoldDB" id="U6M593"/>
<dbReference type="RefSeq" id="XP_013336055.1">
    <property type="nucleotide sequence ID" value="XM_013480601.1"/>
</dbReference>
<keyword evidence="2" id="KW-0479">Metal-binding</keyword>
<evidence type="ECO:0000259" key="6">
    <source>
        <dbReference type="PROSITE" id="PS51710"/>
    </source>
</evidence>
<dbReference type="EMBL" id="HG720371">
    <property type="protein sequence ID" value="CDJ59407.1"/>
    <property type="molecule type" value="Genomic_DNA"/>
</dbReference>
<dbReference type="GO" id="GO:0016887">
    <property type="term" value="F:ATP hydrolysis activity"/>
    <property type="evidence" value="ECO:0007669"/>
    <property type="project" value="TreeGrafter"/>
</dbReference>
<dbReference type="FunFam" id="3.10.20.30:FF:000029">
    <property type="entry name" value="Obg-like ATPase 1"/>
    <property type="match status" value="1"/>
</dbReference>
<dbReference type="SUPFAM" id="SSF52540">
    <property type="entry name" value="P-loop containing nucleoside triphosphate hydrolases"/>
    <property type="match status" value="1"/>
</dbReference>
<evidence type="ECO:0000256" key="3">
    <source>
        <dbReference type="ARBA" id="ARBA00022741"/>
    </source>
</evidence>
<dbReference type="Pfam" id="PF01926">
    <property type="entry name" value="MMR_HSR1"/>
    <property type="match status" value="1"/>
</dbReference>
<dbReference type="Gene3D" id="3.10.20.30">
    <property type="match status" value="2"/>
</dbReference>
<dbReference type="Gene3D" id="1.10.150.300">
    <property type="entry name" value="TGS-like domain"/>
    <property type="match status" value="1"/>
</dbReference>
<keyword evidence="3" id="KW-0547">Nucleotide-binding</keyword>
<evidence type="ECO:0000313" key="7">
    <source>
        <dbReference type="EMBL" id="CDJ59407.1"/>
    </source>
</evidence>
<dbReference type="GO" id="GO:0005737">
    <property type="term" value="C:cytoplasm"/>
    <property type="evidence" value="ECO:0007669"/>
    <property type="project" value="TreeGrafter"/>
</dbReference>
<dbReference type="PANTHER" id="PTHR23305">
    <property type="entry name" value="OBG GTPASE FAMILY"/>
    <property type="match status" value="1"/>
</dbReference>
<proteinExistence type="predicted"/>
<dbReference type="InterPro" id="IPR031167">
    <property type="entry name" value="G_OBG"/>
</dbReference>
<dbReference type="VEuPathDB" id="ToxoDB:EMWEY_00004130"/>
<sequence length="460" mass="51978">MEAESLKEGALIGDCRFLSNACLCSNKSLNPLLQQQERQHCQHHQQEQQQDQQQHKNQQQPLHAKIWCVYVLRMFGVYRPRNTLKMGMVGLPNVVPDDRFRWLCGHFKPKSEVSATLSIFDIAGLVPGAHKGEGLGNAFLSHIQAVDGIFHVVRAFADEEVVHSEGEVDPVKDLATIASELRLKDLERAQRLLEDLQKSSRQQKAADKAKKLQEEVLQSVIKMLEEGKWVQQGNWKAAEVEVLNEHQFLTAKTVVYLVNMSEKDFIRQKNKWLAKIHAWVQENVPGPIIPYSAVFENKLAELPDDEARENYIKSSGASKSMLDKIIQTGYHALHLIHFFTCGEDEVKCWTIRQGKLYHCIGDEYSKTLLGYNTSVLKGVQVDPLLLCSGTKAPQAAGVIHTDFERGFICAEVYKYNDLVELGSENAVKAAGKYLQKGKDYVVEDGDIIFFKFNVTNSGKK</sequence>
<dbReference type="GO" id="GO:0005525">
    <property type="term" value="F:GTP binding"/>
    <property type="evidence" value="ECO:0007669"/>
    <property type="project" value="InterPro"/>
</dbReference>
<keyword evidence="5" id="KW-0460">Magnesium</keyword>
<keyword evidence="4" id="KW-0067">ATP-binding</keyword>
<accession>U6M593</accession>
<protein>
    <submittedName>
        <fullName evidence="7">GTP binding protein, putative</fullName>
    </submittedName>
</protein>
<dbReference type="Pfam" id="PF06071">
    <property type="entry name" value="YchF-GTPase_C"/>
    <property type="match status" value="1"/>
</dbReference>
<dbReference type="Proteomes" id="UP000030763">
    <property type="component" value="Unassembled WGS sequence"/>
</dbReference>
<dbReference type="GO" id="GO:0046872">
    <property type="term" value="F:metal ion binding"/>
    <property type="evidence" value="ECO:0007669"/>
    <property type="project" value="UniProtKB-KW"/>
</dbReference>
<evidence type="ECO:0000256" key="5">
    <source>
        <dbReference type="ARBA" id="ARBA00022842"/>
    </source>
</evidence>
<dbReference type="InterPro" id="IPR013029">
    <property type="entry name" value="YchF_C"/>
</dbReference>